<keyword evidence="6" id="KW-0464">Manganese</keyword>
<comment type="cofactor">
    <cofactor evidence="1">
        <name>Mn(2+)</name>
        <dbReference type="ChEBI" id="CHEBI:29035"/>
    </cofactor>
</comment>
<comment type="cofactor">
    <cofactor evidence="2">
        <name>Mg(2+)</name>
        <dbReference type="ChEBI" id="CHEBI:18420"/>
    </cofactor>
</comment>
<dbReference type="Proteomes" id="UP001165383">
    <property type="component" value="Unassembled WGS sequence"/>
</dbReference>
<gene>
    <name evidence="8" type="ORF">LZ518_06660</name>
</gene>
<keyword evidence="9" id="KW-1185">Reference proteome</keyword>
<dbReference type="PANTHER" id="PTHR12318">
    <property type="entry name" value="TESTOSTERONE-REGULATED PROTEIN RP2"/>
    <property type="match status" value="1"/>
</dbReference>
<comment type="caution">
    <text evidence="8">The sequence shown here is derived from an EMBL/GenBank/DDBJ whole genome shotgun (WGS) entry which is preliminary data.</text>
</comment>
<dbReference type="InterPro" id="IPR015797">
    <property type="entry name" value="NUDIX_hydrolase-like_dom_sf"/>
</dbReference>
<reference evidence="8" key="1">
    <citation type="submission" date="2022-05" db="EMBL/GenBank/DDBJ databases">
        <authorList>
            <person name="Jo J.-H."/>
            <person name="Im W.-T."/>
        </authorList>
    </citation>
    <scope>NUCLEOTIDE SEQUENCE</scope>
    <source>
        <strain evidence="8">RB56-2</strain>
    </source>
</reference>
<evidence type="ECO:0000256" key="2">
    <source>
        <dbReference type="ARBA" id="ARBA00001946"/>
    </source>
</evidence>
<evidence type="ECO:0000313" key="8">
    <source>
        <dbReference type="EMBL" id="MCL6740813.1"/>
    </source>
</evidence>
<proteinExistence type="predicted"/>
<evidence type="ECO:0000259" key="7">
    <source>
        <dbReference type="PROSITE" id="PS51462"/>
    </source>
</evidence>
<organism evidence="8 9">
    <name type="scientific">Sphingomonas brevis</name>
    <dbReference type="NCBI Taxonomy" id="2908206"/>
    <lineage>
        <taxon>Bacteria</taxon>
        <taxon>Pseudomonadati</taxon>
        <taxon>Pseudomonadota</taxon>
        <taxon>Alphaproteobacteria</taxon>
        <taxon>Sphingomonadales</taxon>
        <taxon>Sphingomonadaceae</taxon>
        <taxon>Sphingomonas</taxon>
    </lineage>
</organism>
<evidence type="ECO:0000313" key="9">
    <source>
        <dbReference type="Proteomes" id="UP001165383"/>
    </source>
</evidence>
<dbReference type="PANTHER" id="PTHR12318:SF0">
    <property type="entry name" value="ACYL-COENZYME A DIPHOSPHATASE NUDT19"/>
    <property type="match status" value="1"/>
</dbReference>
<dbReference type="Gene3D" id="3.90.79.10">
    <property type="entry name" value="Nucleoside Triphosphate Pyrophosphohydrolase"/>
    <property type="match status" value="1"/>
</dbReference>
<accession>A0ABT0S8V1</accession>
<protein>
    <submittedName>
        <fullName evidence="8">NUDIX domain-containing protein</fullName>
    </submittedName>
</protein>
<name>A0ABT0S8V1_9SPHN</name>
<dbReference type="CDD" id="cd18870">
    <property type="entry name" value="NUDIX_AcylCoAdiphos_Nudt19"/>
    <property type="match status" value="1"/>
</dbReference>
<dbReference type="InterPro" id="IPR000086">
    <property type="entry name" value="NUDIX_hydrolase_dom"/>
</dbReference>
<dbReference type="SUPFAM" id="SSF55811">
    <property type="entry name" value="Nudix"/>
    <property type="match status" value="1"/>
</dbReference>
<evidence type="ECO:0000256" key="5">
    <source>
        <dbReference type="ARBA" id="ARBA00022842"/>
    </source>
</evidence>
<dbReference type="EMBL" id="JAMGBB010000001">
    <property type="protein sequence ID" value="MCL6740813.1"/>
    <property type="molecule type" value="Genomic_DNA"/>
</dbReference>
<keyword evidence="3" id="KW-0479">Metal-binding</keyword>
<evidence type="ECO:0000256" key="4">
    <source>
        <dbReference type="ARBA" id="ARBA00022801"/>
    </source>
</evidence>
<evidence type="ECO:0000256" key="3">
    <source>
        <dbReference type="ARBA" id="ARBA00022723"/>
    </source>
</evidence>
<keyword evidence="5" id="KW-0460">Magnesium</keyword>
<dbReference type="RefSeq" id="WP_249915225.1">
    <property type="nucleotide sequence ID" value="NZ_JAMGBB010000001.1"/>
</dbReference>
<dbReference type="PROSITE" id="PS51462">
    <property type="entry name" value="NUDIX"/>
    <property type="match status" value="1"/>
</dbReference>
<dbReference type="InterPro" id="IPR039121">
    <property type="entry name" value="NUDT19"/>
</dbReference>
<sequence>MSDDAIPAATLVVWRDPVTSTGEKPQILVVERSARMAFAAGAVVFPGGRIDDVDRSLAAALGRPDEAAKVTAIRETIEETAVVPAMQQLVSPGIGLELQRALIEGEDFGRLLTDRELALDLDALTPFARWMPAFKHARKFDTLFYLARAPEGQWLPVPQPGECEAAEWASAEDLLERIERGESSAIFPTKRNLERLARLASLDAAIDDARSHSLDTIIPWIEEIGGETHVRIPEDRGYPVISEPLATAFRA</sequence>
<keyword evidence="4" id="KW-0378">Hydrolase</keyword>
<evidence type="ECO:0000256" key="1">
    <source>
        <dbReference type="ARBA" id="ARBA00001936"/>
    </source>
</evidence>
<feature type="domain" description="Nudix hydrolase" evidence="7">
    <location>
        <begin position="4"/>
        <end position="194"/>
    </location>
</feature>
<evidence type="ECO:0000256" key="6">
    <source>
        <dbReference type="ARBA" id="ARBA00023211"/>
    </source>
</evidence>